<dbReference type="RefSeq" id="WP_186873073.1">
    <property type="nucleotide sequence ID" value="NZ_JACOOR010000002.1"/>
</dbReference>
<dbReference type="EMBL" id="JACOOR010000002">
    <property type="protein sequence ID" value="MBC5659051.1"/>
    <property type="molecule type" value="Genomic_DNA"/>
</dbReference>
<protein>
    <submittedName>
        <fullName evidence="1">Uncharacterized protein</fullName>
    </submittedName>
</protein>
<evidence type="ECO:0000313" key="2">
    <source>
        <dbReference type="Proteomes" id="UP000649345"/>
    </source>
</evidence>
<keyword evidence="2" id="KW-1185">Reference proteome</keyword>
<sequence>MKEKNAKKTSETPIRMEWLLAAGAVFVAAGIGFAVPRVLQQGEDTKRLTQVAVEETEPVRVTPQTELSIREKTELFQSADASAVVLNKGRRYDEATIAARVEEEIEKLQKLGVLEGGTYQKAETDYTPLFYVDSSGEKSMILWQAQLYLNREDGSCLSDMMLDDETGKLLGISMERWDTDRENGVVYNVAADGMVESGESVESGEDSSLELEEELKQKAERFASYLGLETESVSMSPDMTKYLVSAEEQSTYREQVKRYMKKGYSEDEARRLMNEEWGLTEAAPDGSVSAQVIYREGEEQIFYDIRLGKTSISINPELTPGNGDSADQY</sequence>
<accession>A0A923RM52</accession>
<organism evidence="1 2">
    <name type="scientific">Anaerosacchariphilus hominis</name>
    <dbReference type="NCBI Taxonomy" id="2763017"/>
    <lineage>
        <taxon>Bacteria</taxon>
        <taxon>Bacillati</taxon>
        <taxon>Bacillota</taxon>
        <taxon>Clostridia</taxon>
        <taxon>Lachnospirales</taxon>
        <taxon>Lachnospiraceae</taxon>
        <taxon>Anaerosacchariphilus</taxon>
    </lineage>
</organism>
<name>A0A923RM52_9FIRM</name>
<dbReference type="Proteomes" id="UP000649345">
    <property type="component" value="Unassembled WGS sequence"/>
</dbReference>
<dbReference type="AlphaFoldDB" id="A0A923RM52"/>
<evidence type="ECO:0000313" key="1">
    <source>
        <dbReference type="EMBL" id="MBC5659051.1"/>
    </source>
</evidence>
<gene>
    <name evidence="1" type="ORF">H8S44_04605</name>
</gene>
<reference evidence="1" key="1">
    <citation type="submission" date="2020-08" db="EMBL/GenBank/DDBJ databases">
        <title>Genome public.</title>
        <authorList>
            <person name="Liu C."/>
            <person name="Sun Q."/>
        </authorList>
    </citation>
    <scope>NUCLEOTIDE SEQUENCE</scope>
    <source>
        <strain evidence="1">NSJ-68</strain>
    </source>
</reference>
<comment type="caution">
    <text evidence="1">The sequence shown here is derived from an EMBL/GenBank/DDBJ whole genome shotgun (WGS) entry which is preliminary data.</text>
</comment>
<proteinExistence type="predicted"/>